<sequence>MLMSGTPEECYLRLMEKRPRIDETSSATSVSKLSRDNSGIIKQNQEKDHYILNARGDDNFHFLHIDNVLL</sequence>
<evidence type="ECO:0000313" key="2">
    <source>
        <dbReference type="EMBL" id="SPF56574.1"/>
    </source>
</evidence>
<protein>
    <submittedName>
        <fullName evidence="2">Uncharacterized protein</fullName>
    </submittedName>
</protein>
<evidence type="ECO:0000313" key="3">
    <source>
        <dbReference type="Proteomes" id="UP000238916"/>
    </source>
</evidence>
<name>A0A2U3LXL9_9FIRM</name>
<dbReference type="AlphaFoldDB" id="A0A2U3LXL9"/>
<reference evidence="3" key="1">
    <citation type="submission" date="2018-02" db="EMBL/GenBank/DDBJ databases">
        <authorList>
            <person name="Hausmann B."/>
        </authorList>
    </citation>
    <scope>NUCLEOTIDE SEQUENCE [LARGE SCALE GENOMIC DNA]</scope>
    <source>
        <strain evidence="3">Peat soil MAG SbF1</strain>
    </source>
</reference>
<accession>A0A2U3LXL9</accession>
<dbReference type="Proteomes" id="UP000238916">
    <property type="component" value="Unassembled WGS sequence"/>
</dbReference>
<evidence type="ECO:0000256" key="1">
    <source>
        <dbReference type="SAM" id="MobiDB-lite"/>
    </source>
</evidence>
<proteinExistence type="predicted"/>
<feature type="region of interest" description="Disordered" evidence="1">
    <location>
        <begin position="22"/>
        <end position="41"/>
    </location>
</feature>
<organism evidence="2 3">
    <name type="scientific">Candidatus Desulfosporosinus infrequens</name>
    <dbReference type="NCBI Taxonomy" id="2043169"/>
    <lineage>
        <taxon>Bacteria</taxon>
        <taxon>Bacillati</taxon>
        <taxon>Bacillota</taxon>
        <taxon>Clostridia</taxon>
        <taxon>Eubacteriales</taxon>
        <taxon>Desulfitobacteriaceae</taxon>
        <taxon>Desulfosporosinus</taxon>
    </lineage>
</organism>
<gene>
    <name evidence="2" type="ORF">SBF1_9260003</name>
</gene>
<dbReference type="EMBL" id="OMOF01000919">
    <property type="protein sequence ID" value="SPF56574.1"/>
    <property type="molecule type" value="Genomic_DNA"/>
</dbReference>
<feature type="compositionally biased region" description="Polar residues" evidence="1">
    <location>
        <begin position="24"/>
        <end position="41"/>
    </location>
</feature>